<sequence length="297" mass="33386">MDYIYGKKRPGSDESNSDTKRMKPLLPGLPTTLSNNRLSPASTLPLPTFLPISLPKPTSDKPEGSKDLPIPKEQLIVSSKETKLAADTLKKDIIVEEQKTDNSDSPSQLPKITPSKPKEIVPISGTNIILKTDDDIQEWIKQRKLNWMKKISNNRPKDETPPPIVQSGNKINNNHNNNKRQTSKKQNKINHNNVTTKQGHSQSRAKPSAPQKKALSTIGPNLNLNNLIIQREMQSENLAILKFIKACFQTGIYQVQNDRGHQGEEEEQQGHEQKEFEQQAKAEEQESLSDPLSNQQV</sequence>
<feature type="compositionally biased region" description="Polar residues" evidence="1">
    <location>
        <begin position="288"/>
        <end position="297"/>
    </location>
</feature>
<accession>A0A9P8Q5U4</accession>
<dbReference type="Pfam" id="PF10453">
    <property type="entry name" value="NUFIP1"/>
    <property type="match status" value="1"/>
</dbReference>
<name>A0A9P8Q5U4_WICPI</name>
<feature type="compositionally biased region" description="Polar residues" evidence="1">
    <location>
        <begin position="31"/>
        <end position="42"/>
    </location>
</feature>
<feature type="region of interest" description="Disordered" evidence="1">
    <location>
        <begin position="258"/>
        <end position="297"/>
    </location>
</feature>
<keyword evidence="4" id="KW-1185">Reference proteome</keyword>
<feature type="compositionally biased region" description="Basic and acidic residues" evidence="1">
    <location>
        <begin position="58"/>
        <end position="70"/>
    </location>
</feature>
<feature type="domain" description="FMR1-interacting protein 1 conserved" evidence="2">
    <location>
        <begin position="118"/>
        <end position="158"/>
    </location>
</feature>
<feature type="region of interest" description="Disordered" evidence="1">
    <location>
        <begin position="96"/>
        <end position="118"/>
    </location>
</feature>
<feature type="region of interest" description="Disordered" evidence="1">
    <location>
        <begin position="1"/>
        <end position="70"/>
    </location>
</feature>
<dbReference type="AlphaFoldDB" id="A0A9P8Q5U4"/>
<comment type="caution">
    <text evidence="3">The sequence shown here is derived from an EMBL/GenBank/DDBJ whole genome shotgun (WGS) entry which is preliminary data.</text>
</comment>
<dbReference type="InterPro" id="IPR019496">
    <property type="entry name" value="NUFIP1_cons_dom"/>
</dbReference>
<protein>
    <recommendedName>
        <fullName evidence="2">FMR1-interacting protein 1 conserved domain-containing protein</fullName>
    </recommendedName>
</protein>
<organism evidence="3 4">
    <name type="scientific">Wickerhamomyces pijperi</name>
    <name type="common">Yeast</name>
    <name type="synonym">Pichia pijperi</name>
    <dbReference type="NCBI Taxonomy" id="599730"/>
    <lineage>
        <taxon>Eukaryota</taxon>
        <taxon>Fungi</taxon>
        <taxon>Dikarya</taxon>
        <taxon>Ascomycota</taxon>
        <taxon>Saccharomycotina</taxon>
        <taxon>Saccharomycetes</taxon>
        <taxon>Phaffomycetales</taxon>
        <taxon>Wickerhamomycetaceae</taxon>
        <taxon>Wickerhamomyces</taxon>
    </lineage>
</organism>
<reference evidence="3" key="1">
    <citation type="journal article" date="2021" name="Open Biol.">
        <title>Shared evolutionary footprints suggest mitochondrial oxidative damage underlies multiple complex I losses in fungi.</title>
        <authorList>
            <person name="Schikora-Tamarit M.A."/>
            <person name="Marcet-Houben M."/>
            <person name="Nosek J."/>
            <person name="Gabaldon T."/>
        </authorList>
    </citation>
    <scope>NUCLEOTIDE SEQUENCE</scope>
    <source>
        <strain evidence="3">CBS2887</strain>
    </source>
</reference>
<evidence type="ECO:0000313" key="4">
    <source>
        <dbReference type="Proteomes" id="UP000774326"/>
    </source>
</evidence>
<dbReference type="OrthoDB" id="273070at2759"/>
<evidence type="ECO:0000256" key="1">
    <source>
        <dbReference type="SAM" id="MobiDB-lite"/>
    </source>
</evidence>
<feature type="region of interest" description="Disordered" evidence="1">
    <location>
        <begin position="151"/>
        <end position="218"/>
    </location>
</feature>
<proteinExistence type="predicted"/>
<evidence type="ECO:0000259" key="2">
    <source>
        <dbReference type="Pfam" id="PF10453"/>
    </source>
</evidence>
<evidence type="ECO:0000313" key="3">
    <source>
        <dbReference type="EMBL" id="KAH3683354.1"/>
    </source>
</evidence>
<dbReference type="EMBL" id="JAEUBG010003160">
    <property type="protein sequence ID" value="KAH3683354.1"/>
    <property type="molecule type" value="Genomic_DNA"/>
</dbReference>
<feature type="compositionally biased region" description="Polar residues" evidence="1">
    <location>
        <begin position="189"/>
        <end position="205"/>
    </location>
</feature>
<gene>
    <name evidence="3" type="ORF">WICPIJ_005677</name>
</gene>
<feature type="compositionally biased region" description="Basic and acidic residues" evidence="1">
    <location>
        <begin position="258"/>
        <end position="284"/>
    </location>
</feature>
<dbReference type="Proteomes" id="UP000774326">
    <property type="component" value="Unassembled WGS sequence"/>
</dbReference>
<feature type="compositionally biased region" description="Basic residues" evidence="1">
    <location>
        <begin position="177"/>
        <end position="188"/>
    </location>
</feature>
<reference evidence="3" key="2">
    <citation type="submission" date="2021-01" db="EMBL/GenBank/DDBJ databases">
        <authorList>
            <person name="Schikora-Tamarit M.A."/>
        </authorList>
    </citation>
    <scope>NUCLEOTIDE SEQUENCE</scope>
    <source>
        <strain evidence="3">CBS2887</strain>
    </source>
</reference>